<dbReference type="InterPro" id="IPR029058">
    <property type="entry name" value="AB_hydrolase_fold"/>
</dbReference>
<dbReference type="AlphaFoldDB" id="A0A9W6UTL4"/>
<dbReference type="InterPro" id="IPR050266">
    <property type="entry name" value="AB_hydrolase_sf"/>
</dbReference>
<dbReference type="Pfam" id="PF00561">
    <property type="entry name" value="Abhydrolase_1"/>
    <property type="match status" value="1"/>
</dbReference>
<dbReference type="SUPFAM" id="SSF53474">
    <property type="entry name" value="alpha/beta-Hydrolases"/>
    <property type="match status" value="1"/>
</dbReference>
<dbReference type="PANTHER" id="PTHR43798:SF33">
    <property type="entry name" value="HYDROLASE, PUTATIVE (AFU_ORTHOLOGUE AFUA_2G14860)-RELATED"/>
    <property type="match status" value="1"/>
</dbReference>
<sequence>MTTPPLSYVTVDGHRLALRRRGRGRPVLLLHGIPTSSLLWRHVQPRLAERADTIAVDLLGYGESAKPAEPAPTLPVQAGLLHTLLEQWDLTDVLVVGHDIGGGVAQLLAVRAPDRVTGLVLVDTVAYDSFPEPTIARLRDPGWDDRIQSIDLAAGLRKSLVKGLGDPAAATPELAAMYAAPFEGREGRAAYLRAARALRTEDLSTVMDEVERLKCRVLVVWGEDDPFQPIRYGERLAAALPNATLVTVAGARHFLPEDRGEELARLILDWSRL</sequence>
<comment type="caution">
    <text evidence="2">The sequence shown here is derived from an EMBL/GenBank/DDBJ whole genome shotgun (WGS) entry which is preliminary data.</text>
</comment>
<protein>
    <submittedName>
        <fullName evidence="2">Oxidoreductase</fullName>
    </submittedName>
</protein>
<proteinExistence type="predicted"/>
<dbReference type="PRINTS" id="PR00111">
    <property type="entry name" value="ABHYDROLASE"/>
</dbReference>
<evidence type="ECO:0000259" key="1">
    <source>
        <dbReference type="Pfam" id="PF00561"/>
    </source>
</evidence>
<feature type="domain" description="AB hydrolase-1" evidence="1">
    <location>
        <begin position="26"/>
        <end position="258"/>
    </location>
</feature>
<evidence type="ECO:0000313" key="3">
    <source>
        <dbReference type="Proteomes" id="UP001165124"/>
    </source>
</evidence>
<keyword evidence="3" id="KW-1185">Reference proteome</keyword>
<dbReference type="Proteomes" id="UP001165124">
    <property type="component" value="Unassembled WGS sequence"/>
</dbReference>
<dbReference type="Gene3D" id="3.40.50.1820">
    <property type="entry name" value="alpha/beta hydrolase"/>
    <property type="match status" value="1"/>
</dbReference>
<dbReference type="InterPro" id="IPR000073">
    <property type="entry name" value="AB_hydrolase_1"/>
</dbReference>
<reference evidence="2" key="1">
    <citation type="submission" date="2023-02" db="EMBL/GenBank/DDBJ databases">
        <title>Actinomadura rubrobrunea NBRC 14622.</title>
        <authorList>
            <person name="Ichikawa N."/>
            <person name="Sato H."/>
            <person name="Tonouchi N."/>
        </authorList>
    </citation>
    <scope>NUCLEOTIDE SEQUENCE</scope>
    <source>
        <strain evidence="2">NBRC 14622</strain>
    </source>
</reference>
<organism evidence="2 3">
    <name type="scientific">Actinomadura rubrobrunea</name>
    <dbReference type="NCBI Taxonomy" id="115335"/>
    <lineage>
        <taxon>Bacteria</taxon>
        <taxon>Bacillati</taxon>
        <taxon>Actinomycetota</taxon>
        <taxon>Actinomycetes</taxon>
        <taxon>Streptosporangiales</taxon>
        <taxon>Thermomonosporaceae</taxon>
        <taxon>Actinomadura</taxon>
    </lineage>
</organism>
<dbReference type="InterPro" id="IPR000639">
    <property type="entry name" value="Epox_hydrolase-like"/>
</dbReference>
<dbReference type="PRINTS" id="PR00412">
    <property type="entry name" value="EPOXHYDRLASE"/>
</dbReference>
<dbReference type="PANTHER" id="PTHR43798">
    <property type="entry name" value="MONOACYLGLYCEROL LIPASE"/>
    <property type="match status" value="1"/>
</dbReference>
<name>A0A9W6UTL4_9ACTN</name>
<dbReference type="GO" id="GO:0046464">
    <property type="term" value="P:acylglycerol catabolic process"/>
    <property type="evidence" value="ECO:0007669"/>
    <property type="project" value="TreeGrafter"/>
</dbReference>
<gene>
    <name evidence="2" type="ORF">Arub01_19950</name>
</gene>
<dbReference type="GO" id="GO:0016020">
    <property type="term" value="C:membrane"/>
    <property type="evidence" value="ECO:0007669"/>
    <property type="project" value="TreeGrafter"/>
</dbReference>
<evidence type="ECO:0000313" key="2">
    <source>
        <dbReference type="EMBL" id="GLW63751.1"/>
    </source>
</evidence>
<accession>A0A9W6UTL4</accession>
<dbReference type="EMBL" id="BSRZ01000003">
    <property type="protein sequence ID" value="GLW63751.1"/>
    <property type="molecule type" value="Genomic_DNA"/>
</dbReference>
<dbReference type="GO" id="GO:0047372">
    <property type="term" value="F:monoacylglycerol lipase activity"/>
    <property type="evidence" value="ECO:0007669"/>
    <property type="project" value="TreeGrafter"/>
</dbReference>